<comment type="caution">
    <text evidence="2">The sequence shown here is derived from an EMBL/GenBank/DDBJ whole genome shotgun (WGS) entry which is preliminary data.</text>
</comment>
<proteinExistence type="predicted"/>
<gene>
    <name evidence="2" type="ORF">F2P81_002512</name>
</gene>
<dbReference type="EMBL" id="VEVO01000002">
    <property type="protein sequence ID" value="KAF0045983.1"/>
    <property type="molecule type" value="Genomic_DNA"/>
</dbReference>
<feature type="compositionally biased region" description="Basic residues" evidence="1">
    <location>
        <begin position="67"/>
        <end position="77"/>
    </location>
</feature>
<dbReference type="Proteomes" id="UP000438429">
    <property type="component" value="Unassembled WGS sequence"/>
</dbReference>
<organism evidence="2 3">
    <name type="scientific">Scophthalmus maximus</name>
    <name type="common">Turbot</name>
    <name type="synonym">Psetta maxima</name>
    <dbReference type="NCBI Taxonomy" id="52904"/>
    <lineage>
        <taxon>Eukaryota</taxon>
        <taxon>Metazoa</taxon>
        <taxon>Chordata</taxon>
        <taxon>Craniata</taxon>
        <taxon>Vertebrata</taxon>
        <taxon>Euteleostomi</taxon>
        <taxon>Actinopterygii</taxon>
        <taxon>Neopterygii</taxon>
        <taxon>Teleostei</taxon>
        <taxon>Neoteleostei</taxon>
        <taxon>Acanthomorphata</taxon>
        <taxon>Carangaria</taxon>
        <taxon>Pleuronectiformes</taxon>
        <taxon>Pleuronectoidei</taxon>
        <taxon>Scophthalmidae</taxon>
        <taxon>Scophthalmus</taxon>
    </lineage>
</organism>
<evidence type="ECO:0000313" key="3">
    <source>
        <dbReference type="Proteomes" id="UP000438429"/>
    </source>
</evidence>
<evidence type="ECO:0000313" key="2">
    <source>
        <dbReference type="EMBL" id="KAF0045983.1"/>
    </source>
</evidence>
<protein>
    <submittedName>
        <fullName evidence="2">Uncharacterized protein</fullName>
    </submittedName>
</protein>
<feature type="region of interest" description="Disordered" evidence="1">
    <location>
        <begin position="39"/>
        <end position="77"/>
    </location>
</feature>
<accession>A0A6A4TIZ9</accession>
<dbReference type="AlphaFoldDB" id="A0A6A4TIZ9"/>
<sequence>MRFSTQRSPQFDRFKYWRWNINVKHAIDESVELLHRGVSRSDVASGDERSGSFRTRLRPPDHYRNLCGRRKPRENRG</sequence>
<evidence type="ECO:0000256" key="1">
    <source>
        <dbReference type="SAM" id="MobiDB-lite"/>
    </source>
</evidence>
<name>A0A6A4TIZ9_SCOMX</name>
<reference evidence="2 3" key="1">
    <citation type="submission" date="2019-06" db="EMBL/GenBank/DDBJ databases">
        <title>Draft genomes of female and male turbot (Scophthalmus maximus).</title>
        <authorList>
            <person name="Xu H."/>
            <person name="Xu X.-W."/>
            <person name="Shao C."/>
            <person name="Chen S."/>
        </authorList>
    </citation>
    <scope>NUCLEOTIDE SEQUENCE [LARGE SCALE GENOMIC DNA]</scope>
    <source>
        <strain evidence="2">Ysfricsl-2016a</strain>
        <tissue evidence="2">Blood</tissue>
    </source>
</reference>